<evidence type="ECO:0000313" key="2">
    <source>
        <dbReference type="Proteomes" id="UP000077603"/>
    </source>
</evidence>
<dbReference type="eggNOG" id="COG3678">
    <property type="taxonomic scope" value="Bacteria"/>
</dbReference>
<dbReference type="Proteomes" id="UP000077603">
    <property type="component" value="Chromosome"/>
</dbReference>
<keyword evidence="2" id="KW-1185">Reference proteome</keyword>
<dbReference type="Pfam" id="PF13801">
    <property type="entry name" value="Metal_resist"/>
    <property type="match status" value="1"/>
</dbReference>
<dbReference type="AlphaFoldDB" id="A0A172Y3M4"/>
<sequence>MSSNWKSIALTVVMAALASAGGAWLGAGWMMQRHETPGLHEIVHQKLDLTAEQDVRLDEIEARFAVRREALEADVRAANRELAQAIAASQGDSPEVRAAVDHFHDAMGALQKATIAHVFEMRAVLTPEQARVFDREIAGALTQEPR</sequence>
<reference evidence="1 2" key="1">
    <citation type="journal article" date="2014" name="Genome Announc.">
        <title>Genome Sequence of a Promising Hydrogen-Producing Facultative Anaerobic Bacterium, Brevundimonas naejangsanensis Strain B1.</title>
        <authorList>
            <person name="Su H."/>
            <person name="Zhang T."/>
            <person name="Bao M."/>
            <person name="Jiang Y."/>
            <person name="Wang Y."/>
            <person name="Tan T."/>
        </authorList>
    </citation>
    <scope>NUCLEOTIDE SEQUENCE [LARGE SCALE GENOMIC DNA]</scope>
    <source>
        <strain evidence="1 2">B1</strain>
    </source>
</reference>
<proteinExistence type="predicted"/>
<protein>
    <submittedName>
        <fullName evidence="1">Heavy metal resistance protein</fullName>
    </submittedName>
</protein>
<dbReference type="STRING" id="588932.DA69_02945"/>
<organism evidence="1 2">
    <name type="scientific">Brevundimonas naejangsanensis</name>
    <dbReference type="NCBI Taxonomy" id="588932"/>
    <lineage>
        <taxon>Bacteria</taxon>
        <taxon>Pseudomonadati</taxon>
        <taxon>Pseudomonadota</taxon>
        <taxon>Alphaproteobacteria</taxon>
        <taxon>Caulobacterales</taxon>
        <taxon>Caulobacteraceae</taxon>
        <taxon>Brevundimonas</taxon>
    </lineage>
</organism>
<dbReference type="Gene3D" id="1.20.120.1490">
    <property type="match status" value="1"/>
</dbReference>
<dbReference type="EMBL" id="CP015614">
    <property type="protein sequence ID" value="ANF53798.1"/>
    <property type="molecule type" value="Genomic_DNA"/>
</dbReference>
<evidence type="ECO:0000313" key="1">
    <source>
        <dbReference type="EMBL" id="ANF53798.1"/>
    </source>
</evidence>
<dbReference type="InterPro" id="IPR025961">
    <property type="entry name" value="Metal_resist"/>
</dbReference>
<dbReference type="OrthoDB" id="7450844at2"/>
<dbReference type="RefSeq" id="WP_025977538.1">
    <property type="nucleotide sequence ID" value="NZ_CP015614.1"/>
</dbReference>
<gene>
    <name evidence="1" type="ORF">DA69_02945</name>
</gene>
<name>A0A172Y3M4_9CAUL</name>
<accession>A0A172Y3M4</accession>
<dbReference type="KEGG" id="bne:DA69_02945"/>